<feature type="domain" description="ELMO" evidence="1">
    <location>
        <begin position="492"/>
        <end position="643"/>
    </location>
</feature>
<dbReference type="PROSITE" id="PS51335">
    <property type="entry name" value="ELMO"/>
    <property type="match status" value="1"/>
</dbReference>
<evidence type="ECO:0000313" key="2">
    <source>
        <dbReference type="EMBL" id="KAK2163387.1"/>
    </source>
</evidence>
<keyword evidence="3" id="KW-1185">Reference proteome</keyword>
<name>A0AAD9NAS1_9ANNE</name>
<evidence type="ECO:0000259" key="1">
    <source>
        <dbReference type="PROSITE" id="PS51335"/>
    </source>
</evidence>
<comment type="caution">
    <text evidence="2">The sequence shown here is derived from an EMBL/GenBank/DDBJ whole genome shotgun (WGS) entry which is preliminary data.</text>
</comment>
<dbReference type="EMBL" id="JAODUP010000080">
    <property type="protein sequence ID" value="KAK2163387.1"/>
    <property type="molecule type" value="Genomic_DNA"/>
</dbReference>
<dbReference type="AlphaFoldDB" id="A0AAD9NAS1"/>
<protein>
    <recommendedName>
        <fullName evidence="1">ELMO domain-containing protein</fullName>
    </recommendedName>
</protein>
<dbReference type="Proteomes" id="UP001208570">
    <property type="component" value="Unassembled WGS sequence"/>
</dbReference>
<accession>A0AAD9NAS1</accession>
<dbReference type="PANTHER" id="PTHR12771">
    <property type="entry name" value="ENGULFMENT AND CELL MOTILITY"/>
    <property type="match status" value="1"/>
</dbReference>
<proteinExistence type="predicted"/>
<dbReference type="InterPro" id="IPR050868">
    <property type="entry name" value="ELMO_domain-containing"/>
</dbReference>
<organism evidence="2 3">
    <name type="scientific">Paralvinella palmiformis</name>
    <dbReference type="NCBI Taxonomy" id="53620"/>
    <lineage>
        <taxon>Eukaryota</taxon>
        <taxon>Metazoa</taxon>
        <taxon>Spiralia</taxon>
        <taxon>Lophotrochozoa</taxon>
        <taxon>Annelida</taxon>
        <taxon>Polychaeta</taxon>
        <taxon>Sedentaria</taxon>
        <taxon>Canalipalpata</taxon>
        <taxon>Terebellida</taxon>
        <taxon>Terebelliformia</taxon>
        <taxon>Alvinellidae</taxon>
        <taxon>Paralvinella</taxon>
    </lineage>
</organism>
<dbReference type="Pfam" id="PF04727">
    <property type="entry name" value="ELMO_CED12"/>
    <property type="match status" value="1"/>
</dbReference>
<gene>
    <name evidence="2" type="ORF">LSH36_80g00030</name>
</gene>
<reference evidence="2" key="1">
    <citation type="journal article" date="2023" name="Mol. Biol. Evol.">
        <title>Third-Generation Sequencing Reveals the Adaptive Role of the Epigenome in Three Deep-Sea Polychaetes.</title>
        <authorList>
            <person name="Perez M."/>
            <person name="Aroh O."/>
            <person name="Sun Y."/>
            <person name="Lan Y."/>
            <person name="Juniper S.K."/>
            <person name="Young C.R."/>
            <person name="Angers B."/>
            <person name="Qian P.Y."/>
        </authorList>
    </citation>
    <scope>NUCLEOTIDE SEQUENCE</scope>
    <source>
        <strain evidence="2">P08H-3</strain>
    </source>
</reference>
<evidence type="ECO:0000313" key="3">
    <source>
        <dbReference type="Proteomes" id="UP001208570"/>
    </source>
</evidence>
<sequence length="696" mass="77901">MIMISIVYRFFPLQVAVEMAAVDEVDIGFDLNIAETDPKELNLGLCLTANQEVDHVMPPCPESCNEDVPNLLKYLDHNQDPKENQMVLNDESEPVLAVNHFVEDNHKEDGQTVDIKSDDALSAHISDLVDVEPSECSLPVTSQFMVSDTPTDNDVVRDEKPEMKTSTEADNPLADILSEVLSNAVKSDDVLEVNMLDSVNLSDGLSSLDTMEVKVQEVAANNTKSVDKTIQSFGDAVTHGQANAIYKTEETFNDRAADIVVIEDNAGENINLELAEEQSKKETDDDGVGDVLPDVEIVTIPALKNDTKLDDDDFEFDLPENNKVHFEISQIKSKISAFESQVNILHEFGSDSPVTEPYEELQQEIQHEECQSMTSWCDNYQNKLAKIQQQVQIRLSQVLEAINEKQAKILKSATETKCTPGGSTELETAEAEWATVQTVTPEIGSESVEGKRPQNISTIPSVGYTDILNTAKSTFNLSQYESVIKTSIQRGGFSGLIHKLFGTKLHKTLQNEQKLVFCLAACNDPATDLRGSGFLGLLQLLYILSNPVTLPLAKDMYKLSLHETQNFPFCIMGINMTRIVLQVLREDHLNKECNKRKQVLDVVNEFYMALWFHLFTIWKTQHKTIKGYRLCIIKSLANYPSWVTLAEIETSAKKRPHALITSLNNHLAQHQSTGRIQDDKQEIQFQAVCDFDDEQT</sequence>
<dbReference type="PANTHER" id="PTHR12771:SF2">
    <property type="entry name" value="ELMO DOMAIN-CONTAINING PROTEIN 3"/>
    <property type="match status" value="1"/>
</dbReference>
<dbReference type="InterPro" id="IPR006816">
    <property type="entry name" value="ELMO_dom"/>
</dbReference>